<gene>
    <name evidence="1" type="ORF">RPERSI_LOCUS6061</name>
</gene>
<name>A0ACA9MQ28_9GLOM</name>
<keyword evidence="2" id="KW-1185">Reference proteome</keyword>
<dbReference type="EMBL" id="CAJVQC010009456">
    <property type="protein sequence ID" value="CAG8604804.1"/>
    <property type="molecule type" value="Genomic_DNA"/>
</dbReference>
<sequence length="378" mass="44196">EFDGIRRFAKGGFATVYRAQCEKYGEVILKVLNNSENITNEFLQEIDNHRLFDSNTRIVKCYGISQDPKSKNYAIVMSYIDGDNLSQYLKKQKQWISFEDKIEQLKEIAGGVKDIHERRLIHRDLHPGNIIVKSNFVSNYFYKMYNDMQKHNAKKKRNAMHAYVSYMIYTTSLNHDDGKNYYPLFPDNDSKLAKLEYSSLDNESLLSCEKHKHEEEEKSVIVNWQKEVEEKNNTEFYQQYQTIKKEYDAFSQTTLYQIHPQAVTTSKLINTKIITQLLQQQKTEQSCSAMSKSISLDLNQIGEQQASNQEILQELKERIERQKSSEKEAKVISLKIQEEKLSAQLDDGREVIVPISLLIKNEIISAEIKTKQLEKYEL</sequence>
<accession>A0ACA9MQ28</accession>
<reference evidence="1" key="1">
    <citation type="submission" date="2021-06" db="EMBL/GenBank/DDBJ databases">
        <authorList>
            <person name="Kallberg Y."/>
            <person name="Tangrot J."/>
            <person name="Rosling A."/>
        </authorList>
    </citation>
    <scope>NUCLEOTIDE SEQUENCE</scope>
    <source>
        <strain evidence="1">MA461A</strain>
    </source>
</reference>
<evidence type="ECO:0000313" key="2">
    <source>
        <dbReference type="Proteomes" id="UP000789920"/>
    </source>
</evidence>
<proteinExistence type="predicted"/>
<feature type="non-terminal residue" evidence="1">
    <location>
        <position position="1"/>
    </location>
</feature>
<dbReference type="Proteomes" id="UP000789920">
    <property type="component" value="Unassembled WGS sequence"/>
</dbReference>
<comment type="caution">
    <text evidence="1">The sequence shown here is derived from an EMBL/GenBank/DDBJ whole genome shotgun (WGS) entry which is preliminary data.</text>
</comment>
<organism evidence="1 2">
    <name type="scientific">Racocetra persica</name>
    <dbReference type="NCBI Taxonomy" id="160502"/>
    <lineage>
        <taxon>Eukaryota</taxon>
        <taxon>Fungi</taxon>
        <taxon>Fungi incertae sedis</taxon>
        <taxon>Mucoromycota</taxon>
        <taxon>Glomeromycotina</taxon>
        <taxon>Glomeromycetes</taxon>
        <taxon>Diversisporales</taxon>
        <taxon>Gigasporaceae</taxon>
        <taxon>Racocetra</taxon>
    </lineage>
</organism>
<evidence type="ECO:0000313" key="1">
    <source>
        <dbReference type="EMBL" id="CAG8604804.1"/>
    </source>
</evidence>
<protein>
    <submittedName>
        <fullName evidence="1">18273_t:CDS:1</fullName>
    </submittedName>
</protein>